<keyword evidence="2" id="KW-0804">Transcription</keyword>
<name>A0A1F7U487_9BACT</name>
<feature type="domain" description="Transcription elongation factor GreA/GreB N-terminal" evidence="4">
    <location>
        <begin position="2"/>
        <end position="64"/>
    </location>
</feature>
<organism evidence="5 6">
    <name type="scientific">Candidatus Uhrbacteria bacterium RIFCSPHIGHO2_02_FULL_57_19</name>
    <dbReference type="NCBI Taxonomy" id="1802391"/>
    <lineage>
        <taxon>Bacteria</taxon>
        <taxon>Candidatus Uhriibacteriota</taxon>
    </lineage>
</organism>
<dbReference type="SUPFAM" id="SSF54534">
    <property type="entry name" value="FKBP-like"/>
    <property type="match status" value="1"/>
</dbReference>
<evidence type="ECO:0008006" key="7">
    <source>
        <dbReference type="Google" id="ProtNLM"/>
    </source>
</evidence>
<dbReference type="PIRSF" id="PIRSF006092">
    <property type="entry name" value="GreA_GreB"/>
    <property type="match status" value="1"/>
</dbReference>
<dbReference type="GO" id="GO:0032784">
    <property type="term" value="P:regulation of DNA-templated transcription elongation"/>
    <property type="evidence" value="ECO:0007669"/>
    <property type="project" value="InterPro"/>
</dbReference>
<dbReference type="EMBL" id="MGDZ01000043">
    <property type="protein sequence ID" value="OGL73065.1"/>
    <property type="molecule type" value="Genomic_DNA"/>
</dbReference>
<evidence type="ECO:0000256" key="1">
    <source>
        <dbReference type="ARBA" id="ARBA00023015"/>
    </source>
</evidence>
<protein>
    <recommendedName>
        <fullName evidence="7">Transcription elongation factor GreA</fullName>
    </recommendedName>
</protein>
<evidence type="ECO:0000313" key="5">
    <source>
        <dbReference type="EMBL" id="OGL73065.1"/>
    </source>
</evidence>
<dbReference type="Gene3D" id="3.10.50.30">
    <property type="entry name" value="Transcription elongation factor, GreA/GreB, C-terminal domain"/>
    <property type="match status" value="1"/>
</dbReference>
<accession>A0A1F7U487</accession>
<evidence type="ECO:0000259" key="3">
    <source>
        <dbReference type="Pfam" id="PF01272"/>
    </source>
</evidence>
<comment type="caution">
    <text evidence="5">The sequence shown here is derived from an EMBL/GenBank/DDBJ whole genome shotgun (WGS) entry which is preliminary data.</text>
</comment>
<dbReference type="InterPro" id="IPR001437">
    <property type="entry name" value="Tscrpt_elong_fac_GreA/B_C"/>
</dbReference>
<dbReference type="Gene3D" id="1.10.287.180">
    <property type="entry name" value="Transcription elongation factor, GreA/GreB, N-terminal domain"/>
    <property type="match status" value="1"/>
</dbReference>
<dbReference type="Pfam" id="PF03449">
    <property type="entry name" value="GreA_GreB_N"/>
    <property type="match status" value="1"/>
</dbReference>
<sequence length="143" mass="15867">MARLQDELERLLKHERSKAADEVARTKEMGDLSENAAYTEAKFHLRRINDSIFSIKERLKRAIVITSGASVSARIAIGSIVVLRVNGEERTYEILGSQETNPSRGRISHFSPVGATLLGHKAGDSVLHTINGQDVVYKIVEVR</sequence>
<evidence type="ECO:0000259" key="4">
    <source>
        <dbReference type="Pfam" id="PF03449"/>
    </source>
</evidence>
<gene>
    <name evidence="5" type="ORF">A3D72_02425</name>
</gene>
<dbReference type="InterPro" id="IPR023459">
    <property type="entry name" value="Tscrpt_elong_fac_GreA/B_fam"/>
</dbReference>
<dbReference type="AlphaFoldDB" id="A0A1F7U487"/>
<proteinExistence type="predicted"/>
<dbReference type="Pfam" id="PF01272">
    <property type="entry name" value="GreA_GreB"/>
    <property type="match status" value="1"/>
</dbReference>
<dbReference type="PANTHER" id="PTHR30437:SF4">
    <property type="entry name" value="TRANSCRIPTION ELONGATION FACTOR GREA"/>
    <property type="match status" value="1"/>
</dbReference>
<dbReference type="STRING" id="1802391.A3D72_02425"/>
<dbReference type="PANTHER" id="PTHR30437">
    <property type="entry name" value="TRANSCRIPTION ELONGATION FACTOR GREA"/>
    <property type="match status" value="1"/>
</dbReference>
<dbReference type="InterPro" id="IPR036953">
    <property type="entry name" value="GreA/GreB_C_sf"/>
</dbReference>
<dbReference type="SUPFAM" id="SSF46557">
    <property type="entry name" value="GreA transcript cleavage protein, N-terminal domain"/>
    <property type="match status" value="1"/>
</dbReference>
<evidence type="ECO:0000256" key="2">
    <source>
        <dbReference type="ARBA" id="ARBA00023163"/>
    </source>
</evidence>
<dbReference type="GO" id="GO:0070063">
    <property type="term" value="F:RNA polymerase binding"/>
    <property type="evidence" value="ECO:0007669"/>
    <property type="project" value="InterPro"/>
</dbReference>
<dbReference type="Proteomes" id="UP000176303">
    <property type="component" value="Unassembled WGS sequence"/>
</dbReference>
<dbReference type="GO" id="GO:0006354">
    <property type="term" value="P:DNA-templated transcription elongation"/>
    <property type="evidence" value="ECO:0007669"/>
    <property type="project" value="TreeGrafter"/>
</dbReference>
<dbReference type="InterPro" id="IPR036805">
    <property type="entry name" value="Tscrpt_elong_fac_GreA/B_N_sf"/>
</dbReference>
<evidence type="ECO:0000313" key="6">
    <source>
        <dbReference type="Proteomes" id="UP000176303"/>
    </source>
</evidence>
<dbReference type="InterPro" id="IPR022691">
    <property type="entry name" value="Tscrpt_elong_fac_GreA/B_N"/>
</dbReference>
<feature type="domain" description="Transcription elongation factor GreA/GreB C-terminal" evidence="3">
    <location>
        <begin position="74"/>
        <end position="142"/>
    </location>
</feature>
<reference evidence="5 6" key="1">
    <citation type="journal article" date="2016" name="Nat. Commun.">
        <title>Thousands of microbial genomes shed light on interconnected biogeochemical processes in an aquifer system.</title>
        <authorList>
            <person name="Anantharaman K."/>
            <person name="Brown C.T."/>
            <person name="Hug L.A."/>
            <person name="Sharon I."/>
            <person name="Castelle C.J."/>
            <person name="Probst A.J."/>
            <person name="Thomas B.C."/>
            <person name="Singh A."/>
            <person name="Wilkins M.J."/>
            <person name="Karaoz U."/>
            <person name="Brodie E.L."/>
            <person name="Williams K.H."/>
            <person name="Hubbard S.S."/>
            <person name="Banfield J.F."/>
        </authorList>
    </citation>
    <scope>NUCLEOTIDE SEQUENCE [LARGE SCALE GENOMIC DNA]</scope>
</reference>
<dbReference type="GO" id="GO:0003677">
    <property type="term" value="F:DNA binding"/>
    <property type="evidence" value="ECO:0007669"/>
    <property type="project" value="InterPro"/>
</dbReference>
<keyword evidence="1" id="KW-0805">Transcription regulation</keyword>